<accession>A0A7M2RCW8</accession>
<gene>
    <name evidence="1" type="ORF">INP51_08960</name>
</gene>
<dbReference type="SUPFAM" id="SSF47240">
    <property type="entry name" value="Ferritin-like"/>
    <property type="match status" value="1"/>
</dbReference>
<evidence type="ECO:0008006" key="3">
    <source>
        <dbReference type="Google" id="ProtNLM"/>
    </source>
</evidence>
<dbReference type="Proteomes" id="UP000593601">
    <property type="component" value="Chromosome"/>
</dbReference>
<evidence type="ECO:0000313" key="1">
    <source>
        <dbReference type="EMBL" id="QOV18175.1"/>
    </source>
</evidence>
<protein>
    <recommendedName>
        <fullName evidence="3">Spore coat protein</fullName>
    </recommendedName>
</protein>
<dbReference type="RefSeq" id="WP_193734537.1">
    <property type="nucleotide sequence ID" value="NZ_CP063304.1"/>
</dbReference>
<sequence>METISEKELSALNDLLSEEDLLIKKFQMLAQHSDDPQVKDKFNEISNKHQEHFNRLYAQLS</sequence>
<dbReference type="InterPro" id="IPR009078">
    <property type="entry name" value="Ferritin-like_SF"/>
</dbReference>
<organism evidence="1 2">
    <name type="scientific">Blautia liquoris</name>
    <dbReference type="NCBI Taxonomy" id="2779518"/>
    <lineage>
        <taxon>Bacteria</taxon>
        <taxon>Bacillati</taxon>
        <taxon>Bacillota</taxon>
        <taxon>Clostridia</taxon>
        <taxon>Lachnospirales</taxon>
        <taxon>Lachnospiraceae</taxon>
        <taxon>Blautia</taxon>
    </lineage>
</organism>
<dbReference type="Gene3D" id="1.20.1260.10">
    <property type="match status" value="1"/>
</dbReference>
<keyword evidence="2" id="KW-1185">Reference proteome</keyword>
<name>A0A7M2RCW8_9FIRM</name>
<proteinExistence type="predicted"/>
<dbReference type="InterPro" id="IPR012347">
    <property type="entry name" value="Ferritin-like"/>
</dbReference>
<evidence type="ECO:0000313" key="2">
    <source>
        <dbReference type="Proteomes" id="UP000593601"/>
    </source>
</evidence>
<dbReference type="AlphaFoldDB" id="A0A7M2RCW8"/>
<dbReference type="EMBL" id="CP063304">
    <property type="protein sequence ID" value="QOV18175.1"/>
    <property type="molecule type" value="Genomic_DNA"/>
</dbReference>
<dbReference type="KEGG" id="bliq:INP51_08960"/>
<reference evidence="1 2" key="1">
    <citation type="submission" date="2020-10" db="EMBL/GenBank/DDBJ databases">
        <title>Blautia liquoris sp.nov., isolated from the mud in a fermentation cellar used for the production of Chinese strong-flavoured liquor.</title>
        <authorList>
            <person name="Lu L."/>
        </authorList>
    </citation>
    <scope>NUCLEOTIDE SEQUENCE [LARGE SCALE GENOMIC DNA]</scope>
    <source>
        <strain evidence="1 2">LZLJ-3</strain>
    </source>
</reference>